<evidence type="ECO:0000256" key="6">
    <source>
        <dbReference type="RuleBase" id="RU000461"/>
    </source>
</evidence>
<dbReference type="PANTHER" id="PTHR47950:SF44">
    <property type="entry name" value="CYTOCHROME P450, FAMILY 76, SUBFAMILY C, POLYPEPTIDE 5-RELATED"/>
    <property type="match status" value="1"/>
</dbReference>
<keyword evidence="3 6" id="KW-0560">Oxidoreductase</keyword>
<dbReference type="Pfam" id="PF00067">
    <property type="entry name" value="p450"/>
    <property type="match status" value="1"/>
</dbReference>
<proteinExistence type="inferred from homology"/>
<comment type="similarity">
    <text evidence="1 6">Belongs to the cytochrome P450 family.</text>
</comment>
<dbReference type="PROSITE" id="PS00086">
    <property type="entry name" value="CYTOCHROME_P450"/>
    <property type="match status" value="1"/>
</dbReference>
<sequence length="512" mass="57596">MWAAVVVYIVVFLSSCLLALKLSSYKRSPSSSAAATKKLKLPPGPKPLPIIGNLLQLGQRPHQSLQDLSKIHGPIMTLKLGMTRNTIVISSPHFAKQILQRHDDLFSDRTVSDTIRVLDHHNLSVAMLPVSPQWRKIRKVMATQMFSQARLDASQPLRLQKVQELIRHIRNTCSDDQTPLELEHAVFITVLNFLSNTLFSADLAHYRSEQSQEFKHLVAKMLELGGKGNFSDYFPVLKYLDPQGLRRANKAILSSIIRVFEDIIDQRMRSGFEPNETSCHKDVLDVLLDQGEDGGLQKLTTQEIKHLCADLYIAGADSTSGTVEWAMTELMRNPSKLAKAQAELSQAIPMSETIQESDITNLPYLQAIIKETLRLHSPTPLLLPHKAQTDVEISGFLVPKGSQVLINVWAMGRDPALWRDALAFEPERFLDSDIDYRGQNFDMIPFGAGRRICPGLSLAHRMIPLILGSLLHSFRWRLEDGVKPEDVDVSDKFGITLHKRLPLRIIPIPRNS</sequence>
<dbReference type="PANTHER" id="PTHR47950">
    <property type="entry name" value="CYTOCHROME P450, FAMILY 76, SUBFAMILY C, POLYPEPTIDE 5-RELATED"/>
    <property type="match status" value="1"/>
</dbReference>
<dbReference type="GO" id="GO:0005506">
    <property type="term" value="F:iron ion binding"/>
    <property type="evidence" value="ECO:0007669"/>
    <property type="project" value="InterPro"/>
</dbReference>
<keyword evidence="8" id="KW-1185">Reference proteome</keyword>
<keyword evidence="5 6" id="KW-0349">Heme</keyword>
<keyword evidence="6" id="KW-0503">Monooxygenase</keyword>
<dbReference type="PRINTS" id="PR00385">
    <property type="entry name" value="P450"/>
</dbReference>
<dbReference type="GO" id="GO:0004497">
    <property type="term" value="F:monooxygenase activity"/>
    <property type="evidence" value="ECO:0007669"/>
    <property type="project" value="UniProtKB-KW"/>
</dbReference>
<dbReference type="InterPro" id="IPR036396">
    <property type="entry name" value="Cyt_P450_sf"/>
</dbReference>
<keyword evidence="2 5" id="KW-0479">Metal-binding</keyword>
<dbReference type="AlphaFoldDB" id="A0A7N0T4M0"/>
<comment type="cofactor">
    <cofactor evidence="5">
        <name>heme</name>
        <dbReference type="ChEBI" id="CHEBI:30413"/>
    </cofactor>
</comment>
<dbReference type="EnsemblPlants" id="Kaladp0022s0056.1.v1.1">
    <property type="protein sequence ID" value="Kaladp0022s0056.1.v1.1"/>
    <property type="gene ID" value="Kaladp0022s0056.v1.1"/>
</dbReference>
<dbReference type="Gene3D" id="1.10.630.10">
    <property type="entry name" value="Cytochrome P450"/>
    <property type="match status" value="1"/>
</dbReference>
<dbReference type="PRINTS" id="PR00463">
    <property type="entry name" value="EP450I"/>
</dbReference>
<evidence type="ECO:0000256" key="1">
    <source>
        <dbReference type="ARBA" id="ARBA00010617"/>
    </source>
</evidence>
<keyword evidence="4 5" id="KW-0408">Iron</keyword>
<organism evidence="7 8">
    <name type="scientific">Kalanchoe fedtschenkoi</name>
    <name type="common">Lavender scallops</name>
    <name type="synonym">South American air plant</name>
    <dbReference type="NCBI Taxonomy" id="63787"/>
    <lineage>
        <taxon>Eukaryota</taxon>
        <taxon>Viridiplantae</taxon>
        <taxon>Streptophyta</taxon>
        <taxon>Embryophyta</taxon>
        <taxon>Tracheophyta</taxon>
        <taxon>Spermatophyta</taxon>
        <taxon>Magnoliopsida</taxon>
        <taxon>eudicotyledons</taxon>
        <taxon>Gunneridae</taxon>
        <taxon>Pentapetalae</taxon>
        <taxon>Saxifragales</taxon>
        <taxon>Crassulaceae</taxon>
        <taxon>Kalanchoe</taxon>
    </lineage>
</organism>
<dbReference type="Gramene" id="Kaladp0022s0056.1.v1.1">
    <property type="protein sequence ID" value="Kaladp0022s0056.1.v1.1"/>
    <property type="gene ID" value="Kaladp0022s0056.v1.1"/>
</dbReference>
<dbReference type="Proteomes" id="UP000594263">
    <property type="component" value="Unplaced"/>
</dbReference>
<evidence type="ECO:0000256" key="5">
    <source>
        <dbReference type="PIRSR" id="PIRSR602401-1"/>
    </source>
</evidence>
<protein>
    <recommendedName>
        <fullName evidence="9">Cytochrome P450</fullName>
    </recommendedName>
</protein>
<dbReference type="OMA" id="ISATQMF"/>
<evidence type="ECO:0000313" key="8">
    <source>
        <dbReference type="Proteomes" id="UP000594263"/>
    </source>
</evidence>
<dbReference type="GO" id="GO:0016705">
    <property type="term" value="F:oxidoreductase activity, acting on paired donors, with incorporation or reduction of molecular oxygen"/>
    <property type="evidence" value="ECO:0007669"/>
    <property type="project" value="InterPro"/>
</dbReference>
<dbReference type="FunFam" id="1.10.630.10:FF:000007">
    <property type="entry name" value="Cytochrome P450 76C4"/>
    <property type="match status" value="1"/>
</dbReference>
<evidence type="ECO:0008006" key="9">
    <source>
        <dbReference type="Google" id="ProtNLM"/>
    </source>
</evidence>
<dbReference type="GO" id="GO:0020037">
    <property type="term" value="F:heme binding"/>
    <property type="evidence" value="ECO:0007669"/>
    <property type="project" value="InterPro"/>
</dbReference>
<feature type="binding site" description="axial binding residue" evidence="5">
    <location>
        <position position="453"/>
    </location>
    <ligand>
        <name>heme</name>
        <dbReference type="ChEBI" id="CHEBI:30413"/>
    </ligand>
    <ligandPart>
        <name>Fe</name>
        <dbReference type="ChEBI" id="CHEBI:18248"/>
    </ligandPart>
</feature>
<evidence type="ECO:0000313" key="7">
    <source>
        <dbReference type="EnsemblPlants" id="Kaladp0022s0056.1.v1.1"/>
    </source>
</evidence>
<dbReference type="InterPro" id="IPR017972">
    <property type="entry name" value="Cyt_P450_CS"/>
</dbReference>
<evidence type="ECO:0000256" key="3">
    <source>
        <dbReference type="ARBA" id="ARBA00023002"/>
    </source>
</evidence>
<name>A0A7N0T4M0_KALFE</name>
<dbReference type="InterPro" id="IPR001128">
    <property type="entry name" value="Cyt_P450"/>
</dbReference>
<dbReference type="SUPFAM" id="SSF48264">
    <property type="entry name" value="Cytochrome P450"/>
    <property type="match status" value="1"/>
</dbReference>
<reference evidence="7" key="1">
    <citation type="submission" date="2021-01" db="UniProtKB">
        <authorList>
            <consortium name="EnsemblPlants"/>
        </authorList>
    </citation>
    <scope>IDENTIFICATION</scope>
</reference>
<dbReference type="InterPro" id="IPR002401">
    <property type="entry name" value="Cyt_P450_E_grp-I"/>
</dbReference>
<dbReference type="CDD" id="cd11073">
    <property type="entry name" value="CYP76-like"/>
    <property type="match status" value="1"/>
</dbReference>
<evidence type="ECO:0000256" key="2">
    <source>
        <dbReference type="ARBA" id="ARBA00022723"/>
    </source>
</evidence>
<accession>A0A7N0T4M0</accession>
<evidence type="ECO:0000256" key="4">
    <source>
        <dbReference type="ARBA" id="ARBA00023004"/>
    </source>
</evidence>